<evidence type="ECO:0000313" key="10">
    <source>
        <dbReference type="Proteomes" id="UP000003688"/>
    </source>
</evidence>
<evidence type="ECO:0000256" key="5">
    <source>
        <dbReference type="ARBA" id="ARBA00022989"/>
    </source>
</evidence>
<dbReference type="PANTHER" id="PTHR30558">
    <property type="entry name" value="EXBD MEMBRANE COMPONENT OF PMF-DRIVEN MACROMOLECULE IMPORT SYSTEM"/>
    <property type="match status" value="1"/>
</dbReference>
<reference evidence="9 10" key="1">
    <citation type="journal article" date="2011" name="J. Bacteriol.">
        <title>Genome sequence of 'Pedosphaera parvula' Ellin514, an aerobic Verrucomicrobial isolate from pasture soil.</title>
        <authorList>
            <person name="Kant R."/>
            <person name="van Passel M.W."/>
            <person name="Sangwan P."/>
            <person name="Palva A."/>
            <person name="Lucas S."/>
            <person name="Copeland A."/>
            <person name="Lapidus A."/>
            <person name="Glavina Del Rio T."/>
            <person name="Dalin E."/>
            <person name="Tice H."/>
            <person name="Bruce D."/>
            <person name="Goodwin L."/>
            <person name="Pitluck S."/>
            <person name="Chertkov O."/>
            <person name="Larimer F.W."/>
            <person name="Land M.L."/>
            <person name="Hauser L."/>
            <person name="Brettin T.S."/>
            <person name="Detter J.C."/>
            <person name="Han S."/>
            <person name="de Vos W.M."/>
            <person name="Janssen P.H."/>
            <person name="Smidt H."/>
        </authorList>
    </citation>
    <scope>NUCLEOTIDE SEQUENCE [LARGE SCALE GENOMIC DNA]</scope>
    <source>
        <strain evidence="9 10">Ellin514</strain>
    </source>
</reference>
<keyword evidence="3" id="KW-1003">Cell membrane</keyword>
<accession>B9XPS6</accession>
<evidence type="ECO:0000256" key="2">
    <source>
        <dbReference type="ARBA" id="ARBA00005811"/>
    </source>
</evidence>
<keyword evidence="10" id="KW-1185">Reference proteome</keyword>
<evidence type="ECO:0000313" key="9">
    <source>
        <dbReference type="EMBL" id="EEF58199.1"/>
    </source>
</evidence>
<dbReference type="GO" id="GO:0015031">
    <property type="term" value="P:protein transport"/>
    <property type="evidence" value="ECO:0007669"/>
    <property type="project" value="UniProtKB-KW"/>
</dbReference>
<name>B9XPS6_PEDPL</name>
<comment type="subcellular location">
    <subcellularLocation>
        <location evidence="1">Cell membrane</location>
        <topology evidence="1">Single-pass membrane protein</topology>
    </subcellularLocation>
    <subcellularLocation>
        <location evidence="7">Cell membrane</location>
        <topology evidence="7">Single-pass type II membrane protein</topology>
    </subcellularLocation>
</comment>
<gene>
    <name evidence="9" type="ORF">Cflav_PD1399</name>
</gene>
<dbReference type="PANTHER" id="PTHR30558:SF7">
    <property type="entry name" value="TOL-PAL SYSTEM PROTEIN TOLR"/>
    <property type="match status" value="1"/>
</dbReference>
<dbReference type="AlphaFoldDB" id="B9XPS6"/>
<protein>
    <submittedName>
        <fullName evidence="9">Biopolymer transport protein ExbD/TolR</fullName>
    </submittedName>
</protein>
<comment type="caution">
    <text evidence="9">The sequence shown here is derived from an EMBL/GenBank/DDBJ whole genome shotgun (WGS) entry which is preliminary data.</text>
</comment>
<proteinExistence type="inferred from homology"/>
<comment type="similarity">
    <text evidence="2 7">Belongs to the ExbD/TolR family.</text>
</comment>
<evidence type="ECO:0000256" key="3">
    <source>
        <dbReference type="ARBA" id="ARBA00022475"/>
    </source>
</evidence>
<dbReference type="Gene3D" id="3.30.420.270">
    <property type="match status" value="1"/>
</dbReference>
<dbReference type="RefSeq" id="WP_007417812.1">
    <property type="nucleotide sequence ID" value="NZ_ABOX02000048.1"/>
</dbReference>
<evidence type="ECO:0000256" key="4">
    <source>
        <dbReference type="ARBA" id="ARBA00022692"/>
    </source>
</evidence>
<dbReference type="GO" id="GO:0005886">
    <property type="term" value="C:plasma membrane"/>
    <property type="evidence" value="ECO:0007669"/>
    <property type="project" value="UniProtKB-SubCell"/>
</dbReference>
<dbReference type="STRING" id="320771.Cflav_PD1399"/>
<keyword evidence="7" id="KW-0813">Transport</keyword>
<keyword evidence="6 8" id="KW-0472">Membrane</keyword>
<keyword evidence="5 8" id="KW-1133">Transmembrane helix</keyword>
<organism evidence="9 10">
    <name type="scientific">Pedosphaera parvula (strain Ellin514)</name>
    <dbReference type="NCBI Taxonomy" id="320771"/>
    <lineage>
        <taxon>Bacteria</taxon>
        <taxon>Pseudomonadati</taxon>
        <taxon>Verrucomicrobiota</taxon>
        <taxon>Pedosphaerae</taxon>
        <taxon>Pedosphaerales</taxon>
        <taxon>Pedosphaeraceae</taxon>
        <taxon>Pedosphaera</taxon>
    </lineage>
</organism>
<keyword evidence="7" id="KW-0653">Protein transport</keyword>
<dbReference type="InterPro" id="IPR003400">
    <property type="entry name" value="ExbD"/>
</dbReference>
<evidence type="ECO:0000256" key="6">
    <source>
        <dbReference type="ARBA" id="ARBA00023136"/>
    </source>
</evidence>
<feature type="transmembrane region" description="Helical" evidence="8">
    <location>
        <begin position="12"/>
        <end position="37"/>
    </location>
</feature>
<dbReference type="EMBL" id="ABOX02000048">
    <property type="protein sequence ID" value="EEF58199.1"/>
    <property type="molecule type" value="Genomic_DNA"/>
</dbReference>
<keyword evidence="4 7" id="KW-0812">Transmembrane</keyword>
<dbReference type="Pfam" id="PF02472">
    <property type="entry name" value="ExbD"/>
    <property type="match status" value="1"/>
</dbReference>
<evidence type="ECO:0000256" key="8">
    <source>
        <dbReference type="SAM" id="Phobius"/>
    </source>
</evidence>
<sequence length="146" mass="15910">MKFPRNAKIMRGHLDVAPFAGVFFLLVIFLLLTSLVYTPGVRVDLPTSSAEMAGVAGPTVSVGVDKNGIFYFENQIIDKRELKQRLAAAVAKSAPEALTLVVQADNAVDTETWVGLMELAKEAGIKQALQEVLPRIFDKPMKPKTP</sequence>
<dbReference type="Proteomes" id="UP000003688">
    <property type="component" value="Unassembled WGS sequence"/>
</dbReference>
<evidence type="ECO:0000256" key="1">
    <source>
        <dbReference type="ARBA" id="ARBA00004162"/>
    </source>
</evidence>
<dbReference type="GO" id="GO:0022857">
    <property type="term" value="F:transmembrane transporter activity"/>
    <property type="evidence" value="ECO:0007669"/>
    <property type="project" value="InterPro"/>
</dbReference>
<evidence type="ECO:0000256" key="7">
    <source>
        <dbReference type="RuleBase" id="RU003879"/>
    </source>
</evidence>